<dbReference type="GO" id="GO:0006281">
    <property type="term" value="P:DNA repair"/>
    <property type="evidence" value="ECO:0007669"/>
    <property type="project" value="UniProtKB-KW"/>
</dbReference>
<keyword evidence="4" id="KW-0227">DNA damage</keyword>
<protein>
    <submittedName>
        <fullName evidence="8">Methylated-DNA--[protein]-cysteine S-methyltransferase</fullName>
    </submittedName>
</protein>
<dbReference type="InterPro" id="IPR001497">
    <property type="entry name" value="MethylDNA_cys_MeTrfase_AS"/>
</dbReference>
<name>A0A6C0US92_9EURY</name>
<dbReference type="GeneID" id="44081128"/>
<feature type="domain" description="Methylated-DNA-[protein]-cysteine S-methyltransferase DNA binding" evidence="7">
    <location>
        <begin position="52"/>
        <end position="128"/>
    </location>
</feature>
<dbReference type="InterPro" id="IPR036388">
    <property type="entry name" value="WH-like_DNA-bd_sf"/>
</dbReference>
<evidence type="ECO:0000256" key="4">
    <source>
        <dbReference type="ARBA" id="ARBA00022763"/>
    </source>
</evidence>
<keyword evidence="2 8" id="KW-0489">Methyltransferase</keyword>
<dbReference type="EMBL" id="CP048739">
    <property type="protein sequence ID" value="QIB75818.1"/>
    <property type="molecule type" value="Genomic_DNA"/>
</dbReference>
<gene>
    <name evidence="8" type="ORF">G3I44_16965</name>
</gene>
<evidence type="ECO:0000256" key="5">
    <source>
        <dbReference type="ARBA" id="ARBA00023204"/>
    </source>
</evidence>
<sequence>MQVTVFDIDVELDESITDAEPTSIRNQIAAYERGERSTFDVEIRFPEGLTGAVMRCMRQIPYGETRTYGEIATELQTAPLAVGQACGRNPVPILVPCHRIVGTESLGGFSAGGERGETLKHRLLALERADAVTDGVQATLDDITTARNQPKSEK</sequence>
<evidence type="ECO:0000313" key="9">
    <source>
        <dbReference type="Proteomes" id="UP000465846"/>
    </source>
</evidence>
<dbReference type="Gene3D" id="1.10.10.10">
    <property type="entry name" value="Winged helix-like DNA-binding domain superfamily/Winged helix DNA-binding domain"/>
    <property type="match status" value="1"/>
</dbReference>
<dbReference type="CDD" id="cd06445">
    <property type="entry name" value="ATase"/>
    <property type="match status" value="1"/>
</dbReference>
<comment type="catalytic activity">
    <reaction evidence="1">
        <text>a 4-O-methyl-thymidine in DNA + L-cysteinyl-[protein] = a thymidine in DNA + S-methyl-L-cysteinyl-[protein]</text>
        <dbReference type="Rhea" id="RHEA:53428"/>
        <dbReference type="Rhea" id="RHEA-COMP:10131"/>
        <dbReference type="Rhea" id="RHEA-COMP:10132"/>
        <dbReference type="Rhea" id="RHEA-COMP:13555"/>
        <dbReference type="Rhea" id="RHEA-COMP:13556"/>
        <dbReference type="ChEBI" id="CHEBI:29950"/>
        <dbReference type="ChEBI" id="CHEBI:82612"/>
        <dbReference type="ChEBI" id="CHEBI:137386"/>
        <dbReference type="ChEBI" id="CHEBI:137387"/>
        <dbReference type="EC" id="2.1.1.63"/>
    </reaction>
</comment>
<organism evidence="8 9">
    <name type="scientific">Halogeometricum borinquense</name>
    <dbReference type="NCBI Taxonomy" id="60847"/>
    <lineage>
        <taxon>Archaea</taxon>
        <taxon>Methanobacteriati</taxon>
        <taxon>Methanobacteriota</taxon>
        <taxon>Stenosarchaea group</taxon>
        <taxon>Halobacteria</taxon>
        <taxon>Halobacteriales</taxon>
        <taxon>Haloferacaceae</taxon>
        <taxon>Halogeometricum</taxon>
    </lineage>
</organism>
<evidence type="ECO:0000256" key="6">
    <source>
        <dbReference type="ARBA" id="ARBA00049348"/>
    </source>
</evidence>
<evidence type="ECO:0000313" key="8">
    <source>
        <dbReference type="EMBL" id="QIB75818.1"/>
    </source>
</evidence>
<dbReference type="GO" id="GO:0003908">
    <property type="term" value="F:methylated-DNA-[protein]-cysteine S-methyltransferase activity"/>
    <property type="evidence" value="ECO:0007669"/>
    <property type="project" value="UniProtKB-EC"/>
</dbReference>
<dbReference type="NCBIfam" id="TIGR00589">
    <property type="entry name" value="ogt"/>
    <property type="match status" value="1"/>
</dbReference>
<accession>A0A6C0US92</accession>
<dbReference type="PROSITE" id="PS00374">
    <property type="entry name" value="MGMT"/>
    <property type="match status" value="1"/>
</dbReference>
<dbReference type="Proteomes" id="UP000465846">
    <property type="component" value="Chromosome"/>
</dbReference>
<evidence type="ECO:0000256" key="1">
    <source>
        <dbReference type="ARBA" id="ARBA00001286"/>
    </source>
</evidence>
<dbReference type="SUPFAM" id="SSF46767">
    <property type="entry name" value="Methylated DNA-protein cysteine methyltransferase, C-terminal domain"/>
    <property type="match status" value="1"/>
</dbReference>
<evidence type="ECO:0000256" key="3">
    <source>
        <dbReference type="ARBA" id="ARBA00022679"/>
    </source>
</evidence>
<keyword evidence="3 8" id="KW-0808">Transferase</keyword>
<dbReference type="GO" id="GO:0032259">
    <property type="term" value="P:methylation"/>
    <property type="evidence" value="ECO:0007669"/>
    <property type="project" value="UniProtKB-KW"/>
</dbReference>
<comment type="catalytic activity">
    <reaction evidence="6">
        <text>a 6-O-methyl-2'-deoxyguanosine in DNA + L-cysteinyl-[protein] = S-methyl-L-cysteinyl-[protein] + a 2'-deoxyguanosine in DNA</text>
        <dbReference type="Rhea" id="RHEA:24000"/>
        <dbReference type="Rhea" id="RHEA-COMP:10131"/>
        <dbReference type="Rhea" id="RHEA-COMP:10132"/>
        <dbReference type="Rhea" id="RHEA-COMP:11367"/>
        <dbReference type="Rhea" id="RHEA-COMP:11368"/>
        <dbReference type="ChEBI" id="CHEBI:29950"/>
        <dbReference type="ChEBI" id="CHEBI:82612"/>
        <dbReference type="ChEBI" id="CHEBI:85445"/>
        <dbReference type="ChEBI" id="CHEBI:85448"/>
        <dbReference type="EC" id="2.1.1.63"/>
    </reaction>
</comment>
<dbReference type="InterPro" id="IPR014048">
    <property type="entry name" value="MethylDNA_cys_MeTrfase_DNA-bd"/>
</dbReference>
<dbReference type="RefSeq" id="WP_163487552.1">
    <property type="nucleotide sequence ID" value="NZ_CP048739.1"/>
</dbReference>
<proteinExistence type="predicted"/>
<dbReference type="Pfam" id="PF01035">
    <property type="entry name" value="DNA_binding_1"/>
    <property type="match status" value="1"/>
</dbReference>
<evidence type="ECO:0000259" key="7">
    <source>
        <dbReference type="Pfam" id="PF01035"/>
    </source>
</evidence>
<evidence type="ECO:0000256" key="2">
    <source>
        <dbReference type="ARBA" id="ARBA00022603"/>
    </source>
</evidence>
<dbReference type="InterPro" id="IPR036217">
    <property type="entry name" value="MethylDNA_cys_MeTrfase_DNAb"/>
</dbReference>
<keyword evidence="5" id="KW-0234">DNA repair</keyword>
<dbReference type="AlphaFoldDB" id="A0A6C0US92"/>
<reference evidence="8 9" key="1">
    <citation type="submission" date="2020-02" db="EMBL/GenBank/DDBJ databases">
        <title>Whole genome sequence of Halogeometricum borinquense strain wsp4.</title>
        <authorList>
            <person name="Verma D.K."/>
            <person name="Gopal K."/>
            <person name="Prasad E.S."/>
        </authorList>
    </citation>
    <scope>NUCLEOTIDE SEQUENCE [LARGE SCALE GENOMIC DNA]</scope>
    <source>
        <strain evidence="9">wsp4</strain>
    </source>
</reference>
<dbReference type="PANTHER" id="PTHR10815">
    <property type="entry name" value="METHYLATED-DNA--PROTEIN-CYSTEINE METHYLTRANSFERASE"/>
    <property type="match status" value="1"/>
</dbReference>
<dbReference type="PANTHER" id="PTHR10815:SF13">
    <property type="entry name" value="METHYLATED-DNA--PROTEIN-CYSTEINE METHYLTRANSFERASE"/>
    <property type="match status" value="1"/>
</dbReference>